<dbReference type="Pfam" id="PF14372">
    <property type="entry name" value="hAT-like_RNase-H"/>
    <property type="match status" value="1"/>
</dbReference>
<dbReference type="EMBL" id="CP136891">
    <property type="protein sequence ID" value="WOK97678.1"/>
    <property type="molecule type" value="Genomic_DNA"/>
</dbReference>
<gene>
    <name evidence="3" type="ORF">Cni_G06386</name>
</gene>
<evidence type="ECO:0000313" key="4">
    <source>
        <dbReference type="Proteomes" id="UP001327560"/>
    </source>
</evidence>
<feature type="domain" description="hAT-like transposase RNase-H fold" evidence="2">
    <location>
        <begin position="45"/>
        <end position="135"/>
    </location>
</feature>
<feature type="region of interest" description="Disordered" evidence="1">
    <location>
        <begin position="1"/>
        <end position="26"/>
    </location>
</feature>
<dbReference type="InterPro" id="IPR012337">
    <property type="entry name" value="RNaseH-like_sf"/>
</dbReference>
<dbReference type="Proteomes" id="UP001327560">
    <property type="component" value="Chromosome 2"/>
</dbReference>
<evidence type="ECO:0000313" key="3">
    <source>
        <dbReference type="EMBL" id="WOK97678.1"/>
    </source>
</evidence>
<protein>
    <recommendedName>
        <fullName evidence="2">hAT-like transposase RNase-H fold domain-containing protein</fullName>
    </recommendedName>
</protein>
<dbReference type="GO" id="GO:0003677">
    <property type="term" value="F:DNA binding"/>
    <property type="evidence" value="ECO:0007669"/>
    <property type="project" value="InterPro"/>
</dbReference>
<keyword evidence="4" id="KW-1185">Reference proteome</keyword>
<accession>A0AAQ3JYF1</accession>
<evidence type="ECO:0000259" key="2">
    <source>
        <dbReference type="Pfam" id="PF14372"/>
    </source>
</evidence>
<reference evidence="3 4" key="1">
    <citation type="submission" date="2023-10" db="EMBL/GenBank/DDBJ databases">
        <title>Chromosome-scale genome assembly provides insights into flower coloration mechanisms of Canna indica.</title>
        <authorList>
            <person name="Li C."/>
        </authorList>
    </citation>
    <scope>NUCLEOTIDE SEQUENCE [LARGE SCALE GENOMIC DNA]</scope>
    <source>
        <tissue evidence="3">Flower</tissue>
    </source>
</reference>
<feature type="compositionally biased region" description="Polar residues" evidence="1">
    <location>
        <begin position="1"/>
        <end position="22"/>
    </location>
</feature>
<evidence type="ECO:0000256" key="1">
    <source>
        <dbReference type="SAM" id="MobiDB-lite"/>
    </source>
</evidence>
<dbReference type="PANTHER" id="PTHR23272:SF161">
    <property type="entry name" value="ZINC FINGER BED DOMAIN-CONTAINING PROTEIN RICESLEEPER 1-LIKE"/>
    <property type="match status" value="1"/>
</dbReference>
<proteinExistence type="predicted"/>
<dbReference type="SUPFAM" id="SSF53098">
    <property type="entry name" value="Ribonuclease H-like"/>
    <property type="match status" value="1"/>
</dbReference>
<dbReference type="AlphaFoldDB" id="A0AAQ3JYF1"/>
<sequence length="143" mass="16718">MDNSANKAADTESTTCAQSSTKVDSKKSRSEIWDHFLKKKDEKIVVSMFSTLIECERGSNPRLRSMARKMRDKFDKYYGSVERTNMMVLIAVVLDPRYKLRFLKYCCRRICCDADRVEEMAQNVTRVLERLFAFYEKSHSSSE</sequence>
<dbReference type="InterPro" id="IPR025525">
    <property type="entry name" value="hAT-like_transposase_RNase-H"/>
</dbReference>
<organism evidence="3 4">
    <name type="scientific">Canna indica</name>
    <name type="common">Indian-shot</name>
    <dbReference type="NCBI Taxonomy" id="4628"/>
    <lineage>
        <taxon>Eukaryota</taxon>
        <taxon>Viridiplantae</taxon>
        <taxon>Streptophyta</taxon>
        <taxon>Embryophyta</taxon>
        <taxon>Tracheophyta</taxon>
        <taxon>Spermatophyta</taxon>
        <taxon>Magnoliopsida</taxon>
        <taxon>Liliopsida</taxon>
        <taxon>Zingiberales</taxon>
        <taxon>Cannaceae</taxon>
        <taxon>Canna</taxon>
    </lineage>
</organism>
<name>A0AAQ3JYF1_9LILI</name>
<dbReference type="PANTHER" id="PTHR23272">
    <property type="entry name" value="BED FINGER-RELATED"/>
    <property type="match status" value="1"/>
</dbReference>